<dbReference type="GeneID" id="41974661"/>
<comment type="caution">
    <text evidence="6">The sequence shown here is derived from an EMBL/GenBank/DDBJ whole genome shotgun (WGS) entry which is preliminary data.</text>
</comment>
<feature type="transmembrane region" description="Helical" evidence="5">
    <location>
        <begin position="172"/>
        <end position="200"/>
    </location>
</feature>
<name>A0A507B432_9PEZI</name>
<evidence type="ECO:0000313" key="7">
    <source>
        <dbReference type="Proteomes" id="UP000319257"/>
    </source>
</evidence>
<feature type="transmembrane region" description="Helical" evidence="5">
    <location>
        <begin position="125"/>
        <end position="147"/>
    </location>
</feature>
<dbReference type="FunFam" id="1.20.1740.10:FF:000106">
    <property type="entry name" value="Methionine transporter, putative (Eurofung)"/>
    <property type="match status" value="1"/>
</dbReference>
<evidence type="ECO:0000256" key="3">
    <source>
        <dbReference type="ARBA" id="ARBA00022989"/>
    </source>
</evidence>
<reference evidence="6 7" key="1">
    <citation type="submission" date="2019-06" db="EMBL/GenBank/DDBJ databases">
        <title>Draft genome sequence of the filamentous fungus Phialemoniopsis curvata isolated from diesel fuel.</title>
        <authorList>
            <person name="Varaljay V.A."/>
            <person name="Lyon W.J."/>
            <person name="Crouch A.L."/>
            <person name="Drake C.E."/>
            <person name="Hollomon J.M."/>
            <person name="Nadeau L.J."/>
            <person name="Nunn H.S."/>
            <person name="Stevenson B.S."/>
            <person name="Bojanowski C.L."/>
            <person name="Crookes-Goodson W.J."/>
        </authorList>
    </citation>
    <scope>NUCLEOTIDE SEQUENCE [LARGE SCALE GENOMIC DNA]</scope>
    <source>
        <strain evidence="6 7">D216</strain>
    </source>
</reference>
<dbReference type="EMBL" id="SKBQ01000043">
    <property type="protein sequence ID" value="TPX12099.1"/>
    <property type="molecule type" value="Genomic_DNA"/>
</dbReference>
<evidence type="ECO:0000313" key="6">
    <source>
        <dbReference type="EMBL" id="TPX12099.1"/>
    </source>
</evidence>
<dbReference type="GO" id="GO:0015179">
    <property type="term" value="F:L-amino acid transmembrane transporter activity"/>
    <property type="evidence" value="ECO:0007669"/>
    <property type="project" value="TreeGrafter"/>
</dbReference>
<organism evidence="6 7">
    <name type="scientific">Thyridium curvatum</name>
    <dbReference type="NCBI Taxonomy" id="1093900"/>
    <lineage>
        <taxon>Eukaryota</taxon>
        <taxon>Fungi</taxon>
        <taxon>Dikarya</taxon>
        <taxon>Ascomycota</taxon>
        <taxon>Pezizomycotina</taxon>
        <taxon>Sordariomycetes</taxon>
        <taxon>Sordariomycetidae</taxon>
        <taxon>Thyridiales</taxon>
        <taxon>Thyridiaceae</taxon>
        <taxon>Thyridium</taxon>
    </lineage>
</organism>
<keyword evidence="3 5" id="KW-1133">Transmembrane helix</keyword>
<feature type="transmembrane region" description="Helical" evidence="5">
    <location>
        <begin position="386"/>
        <end position="405"/>
    </location>
</feature>
<dbReference type="GO" id="GO:0016020">
    <property type="term" value="C:membrane"/>
    <property type="evidence" value="ECO:0007669"/>
    <property type="project" value="UniProtKB-SubCell"/>
</dbReference>
<dbReference type="Pfam" id="PF13520">
    <property type="entry name" value="AA_permease_2"/>
    <property type="match status" value="1"/>
</dbReference>
<dbReference type="InParanoid" id="A0A507B432"/>
<feature type="transmembrane region" description="Helical" evidence="5">
    <location>
        <begin position="338"/>
        <end position="359"/>
    </location>
</feature>
<feature type="transmembrane region" description="Helical" evidence="5">
    <location>
        <begin position="300"/>
        <end position="317"/>
    </location>
</feature>
<dbReference type="InterPro" id="IPR002293">
    <property type="entry name" value="AA/rel_permease1"/>
</dbReference>
<dbReference type="STRING" id="1093900.A0A507B432"/>
<dbReference type="OrthoDB" id="5982228at2759"/>
<dbReference type="AlphaFoldDB" id="A0A507B432"/>
<gene>
    <name evidence="6" type="ORF">E0L32_007214</name>
</gene>
<accession>A0A507B432</accession>
<feature type="transmembrane region" description="Helical" evidence="5">
    <location>
        <begin position="533"/>
        <end position="555"/>
    </location>
</feature>
<dbReference type="Proteomes" id="UP000319257">
    <property type="component" value="Unassembled WGS sequence"/>
</dbReference>
<proteinExistence type="predicted"/>
<evidence type="ECO:0000256" key="2">
    <source>
        <dbReference type="ARBA" id="ARBA00022692"/>
    </source>
</evidence>
<evidence type="ECO:0000256" key="5">
    <source>
        <dbReference type="SAM" id="Phobius"/>
    </source>
</evidence>
<protein>
    <recommendedName>
        <fullName evidence="8">Amino acid transporter</fullName>
    </recommendedName>
</protein>
<evidence type="ECO:0000256" key="4">
    <source>
        <dbReference type="ARBA" id="ARBA00023136"/>
    </source>
</evidence>
<feature type="transmembrane region" description="Helical" evidence="5">
    <location>
        <begin position="508"/>
        <end position="527"/>
    </location>
</feature>
<keyword evidence="4 5" id="KW-0472">Membrane</keyword>
<dbReference type="PANTHER" id="PTHR11785">
    <property type="entry name" value="AMINO ACID TRANSPORTER"/>
    <property type="match status" value="1"/>
</dbReference>
<keyword evidence="7" id="KW-1185">Reference proteome</keyword>
<feature type="transmembrane region" description="Helical" evidence="5">
    <location>
        <begin position="212"/>
        <end position="232"/>
    </location>
</feature>
<evidence type="ECO:0000256" key="1">
    <source>
        <dbReference type="ARBA" id="ARBA00004141"/>
    </source>
</evidence>
<feature type="transmembrane region" description="Helical" evidence="5">
    <location>
        <begin position="435"/>
        <end position="456"/>
    </location>
</feature>
<comment type="subcellular location">
    <subcellularLocation>
        <location evidence="1">Membrane</location>
        <topology evidence="1">Multi-pass membrane protein</topology>
    </subcellularLocation>
</comment>
<sequence length="594" mass="64833">MQEPTIYRAPVAAPELEPVVSGDEQTGYISHTAYTGYSQQPVNGYGYSSGYQNGVANAHAVDRSKSMGYATGPVPEEPPEDYHDFVYPEKRKLGIFSTALLIINRVVGTGIYSTPSAIIANTDSVGATLLFWVLGGIMTFAGVFVYLEFGTALPRSGGEKVYLERVYQKPRYLATCIFAIQFVLFAISSGNAISFSSYILRAAGGDAQNGSWLNRGIAVAAISVVCLIHAFAPRPGIWISNALGCFKLVLLLLVVCTGFAALAGNTAEPRPNPSNFSTFNGPGTVMSASESAVINQAGEAAGYAIAILQILYAYSGWENANYVLTEVRDAPRTLKIAAPLAISTVTILFILANIAYFAAMTKDQIADSNVVVAAAFFEHVWGHSMFVTRVLPTFIALSALGNVFAQSFAMPRVKQELAKEGILPFPRFFASDWPLNAPTGAIFLHWLFTVALILGSKTPETYTFVTNIFTYTGNWIKLFIGIGLLYLTFNSSENWREQRTTFRSYPPLTIFWVISLLFVLAAPFIPNNLLSNIPFWVVPGIGSSMLAIGTVYWLVWAKLLPLLGFHIQHEVIQLPDGSERVRYVHAPVRKSKGR</sequence>
<feature type="transmembrane region" description="Helical" evidence="5">
    <location>
        <begin position="244"/>
        <end position="264"/>
    </location>
</feature>
<feature type="transmembrane region" description="Helical" evidence="5">
    <location>
        <begin position="93"/>
        <end position="113"/>
    </location>
</feature>
<dbReference type="InterPro" id="IPR050598">
    <property type="entry name" value="AminoAcid_Transporter"/>
</dbReference>
<dbReference type="PANTHER" id="PTHR11785:SF382">
    <property type="entry name" value="LOW-AFFINITY METHIONINE PERMEASE"/>
    <property type="match status" value="1"/>
</dbReference>
<keyword evidence="2 5" id="KW-0812">Transmembrane</keyword>
<dbReference type="RefSeq" id="XP_030993810.1">
    <property type="nucleotide sequence ID" value="XM_031141933.1"/>
</dbReference>
<feature type="transmembrane region" description="Helical" evidence="5">
    <location>
        <begin position="468"/>
        <end position="487"/>
    </location>
</feature>
<evidence type="ECO:0008006" key="8">
    <source>
        <dbReference type="Google" id="ProtNLM"/>
    </source>
</evidence>
<dbReference type="Gene3D" id="1.20.1740.10">
    <property type="entry name" value="Amino acid/polyamine transporter I"/>
    <property type="match status" value="1"/>
</dbReference>